<keyword evidence="3" id="KW-0067">ATP-binding</keyword>
<gene>
    <name evidence="5" type="ORF">BSL78_11595</name>
</gene>
<dbReference type="PANTHER" id="PTHR12241:SF118">
    <property type="entry name" value="TUBULIN POLYGLUTAMYLASE TTLL2-RELATED"/>
    <property type="match status" value="1"/>
</dbReference>
<dbReference type="EMBL" id="MRZV01000368">
    <property type="protein sequence ID" value="PIK51523.1"/>
    <property type="molecule type" value="Genomic_DNA"/>
</dbReference>
<feature type="region of interest" description="Disordered" evidence="4">
    <location>
        <begin position="405"/>
        <end position="447"/>
    </location>
</feature>
<feature type="compositionally biased region" description="Low complexity" evidence="4">
    <location>
        <begin position="414"/>
        <end position="426"/>
    </location>
</feature>
<feature type="region of interest" description="Disordered" evidence="4">
    <location>
        <begin position="460"/>
        <end position="501"/>
    </location>
</feature>
<feature type="compositionally biased region" description="Polar residues" evidence="4">
    <location>
        <begin position="728"/>
        <end position="751"/>
    </location>
</feature>
<dbReference type="STRING" id="307972.A0A2G8KU34"/>
<keyword evidence="1" id="KW-0436">Ligase</keyword>
<dbReference type="Proteomes" id="UP000230750">
    <property type="component" value="Unassembled WGS sequence"/>
</dbReference>
<dbReference type="Pfam" id="PF03133">
    <property type="entry name" value="TTL"/>
    <property type="match status" value="1"/>
</dbReference>
<organism evidence="5 6">
    <name type="scientific">Stichopus japonicus</name>
    <name type="common">Sea cucumber</name>
    <dbReference type="NCBI Taxonomy" id="307972"/>
    <lineage>
        <taxon>Eukaryota</taxon>
        <taxon>Metazoa</taxon>
        <taxon>Echinodermata</taxon>
        <taxon>Eleutherozoa</taxon>
        <taxon>Echinozoa</taxon>
        <taxon>Holothuroidea</taxon>
        <taxon>Aspidochirotacea</taxon>
        <taxon>Aspidochirotida</taxon>
        <taxon>Stichopodidae</taxon>
        <taxon>Apostichopus</taxon>
    </lineage>
</organism>
<dbReference type="OrthoDB" id="277439at2759"/>
<evidence type="ECO:0000313" key="5">
    <source>
        <dbReference type="EMBL" id="PIK51523.1"/>
    </source>
</evidence>
<sequence>MESKKNRNSSATQKPPPQLVFRMNENGTGSDTVREVLLDRGWEEFVEGQQNEFDWNLWWRYARYRQCDYDDLMPWQRLNHFPKTTAITKKDMLARNMKRMKGVYGASVFNFTPLAFNLPNDYTKFVAEYTKLREQNQKDETNKREFWICKPADSSRGRGIFLFEDLSELTYDCSAVAQKYITNPCLIAGYKFDLRLYVLVTSFHPLTVYMYQEGIVRFSTEKFDLNSIGNLFSHLTNTSINKFSPSYTTDKERVGQGCKWTLTMLRNYFHQQDVDDEVLWQKISNVVTLTLLAQVTSVPKVTGAFELFGFDIIIDANLKPWLLEVNFNPALNEDCPVDAVVKRSLINNVIDILGFEDVDGFRGGEQYAKLKSKQYNTRQRQSRFVPRAAPKPNLRKAIKIRARLGKQTKKMEGSGESSNKSNNSSDSESKTLAMVKSSSKTTMDSEDDYDEEIALACGVPDDVKSSTPARSTTNSKLQFKSPSLSKLSARDSSLETQGKSSSIDNIWIPSIEESRKALASRRELIRKREEHMNVMSSLSNQVSPLARISSDLNKSKSSLAGSNSDVSNLDGMKSNRDSSEIPTPVRNGTLPIKATGQQSGTTSRSTKNRSISSSPSQVRKACGDQQKADVRNGVAAGTKSRTKYIRSSLYSKPAVGQSRLDPRGASQSRSRAYVWPPARSGDFVLVFPFNEVTKRASYPNMEMRTVIKETQKQLKRMICKSKTAKKLSANSPSTLRKVSPQRTLNQDVGKL</sequence>
<dbReference type="GO" id="GO:0070740">
    <property type="term" value="F:tubulin-glutamic acid ligase activity"/>
    <property type="evidence" value="ECO:0007669"/>
    <property type="project" value="TreeGrafter"/>
</dbReference>
<dbReference type="GO" id="GO:0005524">
    <property type="term" value="F:ATP binding"/>
    <property type="evidence" value="ECO:0007669"/>
    <property type="project" value="UniProtKB-KW"/>
</dbReference>
<dbReference type="GO" id="GO:0000226">
    <property type="term" value="P:microtubule cytoskeleton organization"/>
    <property type="evidence" value="ECO:0007669"/>
    <property type="project" value="TreeGrafter"/>
</dbReference>
<feature type="region of interest" description="Disordered" evidence="4">
    <location>
        <begin position="723"/>
        <end position="751"/>
    </location>
</feature>
<dbReference type="GO" id="GO:0036064">
    <property type="term" value="C:ciliary basal body"/>
    <property type="evidence" value="ECO:0007669"/>
    <property type="project" value="TreeGrafter"/>
</dbReference>
<accession>A0A2G8KU34</accession>
<dbReference type="PANTHER" id="PTHR12241">
    <property type="entry name" value="TUBULIN POLYGLUTAMYLASE"/>
    <property type="match status" value="1"/>
</dbReference>
<keyword evidence="2" id="KW-0547">Nucleotide-binding</keyword>
<evidence type="ECO:0000256" key="4">
    <source>
        <dbReference type="SAM" id="MobiDB-lite"/>
    </source>
</evidence>
<dbReference type="GO" id="GO:0015631">
    <property type="term" value="F:tubulin binding"/>
    <property type="evidence" value="ECO:0007669"/>
    <property type="project" value="TreeGrafter"/>
</dbReference>
<evidence type="ECO:0000256" key="2">
    <source>
        <dbReference type="ARBA" id="ARBA00022741"/>
    </source>
</evidence>
<reference evidence="5 6" key="1">
    <citation type="journal article" date="2017" name="PLoS Biol.">
        <title>The sea cucumber genome provides insights into morphological evolution and visceral regeneration.</title>
        <authorList>
            <person name="Zhang X."/>
            <person name="Sun L."/>
            <person name="Yuan J."/>
            <person name="Sun Y."/>
            <person name="Gao Y."/>
            <person name="Zhang L."/>
            <person name="Li S."/>
            <person name="Dai H."/>
            <person name="Hamel J.F."/>
            <person name="Liu C."/>
            <person name="Yu Y."/>
            <person name="Liu S."/>
            <person name="Lin W."/>
            <person name="Guo K."/>
            <person name="Jin S."/>
            <person name="Xu P."/>
            <person name="Storey K.B."/>
            <person name="Huan P."/>
            <person name="Zhang T."/>
            <person name="Zhou Y."/>
            <person name="Zhang J."/>
            <person name="Lin C."/>
            <person name="Li X."/>
            <person name="Xing L."/>
            <person name="Huo D."/>
            <person name="Sun M."/>
            <person name="Wang L."/>
            <person name="Mercier A."/>
            <person name="Li F."/>
            <person name="Yang H."/>
            <person name="Xiang J."/>
        </authorList>
    </citation>
    <scope>NUCLEOTIDE SEQUENCE [LARGE SCALE GENOMIC DNA]</scope>
    <source>
        <strain evidence="5">Shaxun</strain>
        <tissue evidence="5">Muscle</tissue>
    </source>
</reference>
<feature type="compositionally biased region" description="Polar residues" evidence="4">
    <location>
        <begin position="553"/>
        <end position="567"/>
    </location>
</feature>
<protein>
    <submittedName>
        <fullName evidence="5">Putative tubulin polyglutamylase ttll6-like</fullName>
    </submittedName>
</protein>
<dbReference type="PROSITE" id="PS51221">
    <property type="entry name" value="TTL"/>
    <property type="match status" value="1"/>
</dbReference>
<dbReference type="InterPro" id="IPR004344">
    <property type="entry name" value="TTL/TTLL_fam"/>
</dbReference>
<proteinExistence type="predicted"/>
<name>A0A2G8KU34_STIJA</name>
<comment type="caution">
    <text evidence="5">The sequence shown here is derived from an EMBL/GenBank/DDBJ whole genome shotgun (WGS) entry which is preliminary data.</text>
</comment>
<feature type="region of interest" description="Disordered" evidence="4">
    <location>
        <begin position="1"/>
        <end position="25"/>
    </location>
</feature>
<feature type="compositionally biased region" description="Polar residues" evidence="4">
    <location>
        <begin position="465"/>
        <end position="487"/>
    </location>
</feature>
<feature type="region of interest" description="Disordered" evidence="4">
    <location>
        <begin position="648"/>
        <end position="669"/>
    </location>
</feature>
<dbReference type="Gene3D" id="3.30.470.20">
    <property type="entry name" value="ATP-grasp fold, B domain"/>
    <property type="match status" value="1"/>
</dbReference>
<dbReference type="AlphaFoldDB" id="A0A2G8KU34"/>
<feature type="compositionally biased region" description="Low complexity" evidence="4">
    <location>
        <begin position="595"/>
        <end position="616"/>
    </location>
</feature>
<evidence type="ECO:0000313" key="6">
    <source>
        <dbReference type="Proteomes" id="UP000230750"/>
    </source>
</evidence>
<dbReference type="SUPFAM" id="SSF56059">
    <property type="entry name" value="Glutathione synthetase ATP-binding domain-like"/>
    <property type="match status" value="1"/>
</dbReference>
<feature type="region of interest" description="Disordered" evidence="4">
    <location>
        <begin position="553"/>
        <end position="635"/>
    </location>
</feature>
<evidence type="ECO:0000256" key="1">
    <source>
        <dbReference type="ARBA" id="ARBA00022598"/>
    </source>
</evidence>
<keyword evidence="6" id="KW-1185">Reference proteome</keyword>
<evidence type="ECO:0000256" key="3">
    <source>
        <dbReference type="ARBA" id="ARBA00022840"/>
    </source>
</evidence>